<keyword evidence="4 10" id="KW-1133">Transmembrane helix</keyword>
<comment type="catalytic activity">
    <reaction evidence="8">
        <text>fluoride(in) = fluoride(out)</text>
        <dbReference type="Rhea" id="RHEA:76159"/>
        <dbReference type="ChEBI" id="CHEBI:17051"/>
    </reaction>
    <physiologicalReaction direction="left-to-right" evidence="8">
        <dbReference type="Rhea" id="RHEA:76160"/>
    </physiologicalReaction>
</comment>
<evidence type="ECO:0000256" key="1">
    <source>
        <dbReference type="ARBA" id="ARBA00004651"/>
    </source>
</evidence>
<dbReference type="PANTHER" id="PTHR28259">
    <property type="entry name" value="FLUORIDE EXPORT PROTEIN 1-RELATED"/>
    <property type="match status" value="1"/>
</dbReference>
<dbReference type="EMBL" id="CP025746">
    <property type="protein sequence ID" value="QAA33449.1"/>
    <property type="molecule type" value="Genomic_DNA"/>
</dbReference>
<feature type="binding site" evidence="10">
    <location>
        <position position="75"/>
    </location>
    <ligand>
        <name>Na(+)</name>
        <dbReference type="ChEBI" id="CHEBI:29101"/>
        <note>structural</note>
    </ligand>
</feature>
<protein>
    <recommendedName>
        <fullName evidence="10">Fluoride-specific ion channel FluC</fullName>
    </recommendedName>
</protein>
<evidence type="ECO:0000313" key="11">
    <source>
        <dbReference type="EMBL" id="QAA33449.1"/>
    </source>
</evidence>
<feature type="transmembrane region" description="Helical" evidence="10">
    <location>
        <begin position="95"/>
        <end position="120"/>
    </location>
</feature>
<dbReference type="GO" id="GO:0140114">
    <property type="term" value="P:cellular detoxification of fluoride"/>
    <property type="evidence" value="ECO:0007669"/>
    <property type="project" value="UniProtKB-UniRule"/>
</dbReference>
<evidence type="ECO:0000256" key="5">
    <source>
        <dbReference type="ARBA" id="ARBA00023136"/>
    </source>
</evidence>
<comment type="activity regulation">
    <text evidence="10">Na(+) is not transported, but it plays an essential structural role and its presence is essential for fluoride channel function.</text>
</comment>
<dbReference type="GO" id="GO:0005886">
    <property type="term" value="C:plasma membrane"/>
    <property type="evidence" value="ECO:0007669"/>
    <property type="project" value="UniProtKB-SubCell"/>
</dbReference>
<keyword evidence="10" id="KW-0406">Ion transport</keyword>
<evidence type="ECO:0000256" key="7">
    <source>
        <dbReference type="ARBA" id="ARBA00035120"/>
    </source>
</evidence>
<dbReference type="AlphaFoldDB" id="A0A410DWI3"/>
<feature type="transmembrane region" description="Helical" evidence="10">
    <location>
        <begin position="33"/>
        <end position="52"/>
    </location>
</feature>
<accession>A0A410DWI3</accession>
<keyword evidence="10" id="KW-0915">Sodium</keyword>
<comment type="function">
    <text evidence="9 10">Fluoride-specific ion channel. Important for reducing fluoride concentration in the cell, thus reducing its toxicity.</text>
</comment>
<organism evidence="11 12">
    <name type="scientific">Clostridium manihotivorum</name>
    <dbReference type="NCBI Taxonomy" id="2320868"/>
    <lineage>
        <taxon>Bacteria</taxon>
        <taxon>Bacillati</taxon>
        <taxon>Bacillota</taxon>
        <taxon>Clostridia</taxon>
        <taxon>Eubacteriales</taxon>
        <taxon>Clostridiaceae</taxon>
        <taxon>Clostridium</taxon>
    </lineage>
</organism>
<feature type="binding site" evidence="10">
    <location>
        <position position="78"/>
    </location>
    <ligand>
        <name>Na(+)</name>
        <dbReference type="ChEBI" id="CHEBI:29101"/>
        <note>structural</note>
    </ligand>
</feature>
<dbReference type="NCBIfam" id="TIGR00494">
    <property type="entry name" value="crcB"/>
    <property type="match status" value="1"/>
</dbReference>
<keyword evidence="2 10" id="KW-1003">Cell membrane</keyword>
<reference evidence="11 12" key="1">
    <citation type="submission" date="2018-01" db="EMBL/GenBank/DDBJ databases">
        <title>Genome Sequencing and Assembly of Anaerobacter polyendosporus strain CT4.</title>
        <authorList>
            <person name="Tachaapaikoon C."/>
            <person name="Sutheeworapong S."/>
            <person name="Jenjaroenpun P."/>
            <person name="Wongsurawat T."/>
            <person name="Nookeaw I."/>
            <person name="Cheawchanlertfa P."/>
            <person name="Kosugi A."/>
            <person name="Cheevadhanarak S."/>
            <person name="Ratanakhanokchai K."/>
        </authorList>
    </citation>
    <scope>NUCLEOTIDE SEQUENCE [LARGE SCALE GENOMIC DNA]</scope>
    <source>
        <strain evidence="11 12">CT4</strain>
    </source>
</reference>
<keyword evidence="5 10" id="KW-0472">Membrane</keyword>
<dbReference type="GO" id="GO:0046872">
    <property type="term" value="F:metal ion binding"/>
    <property type="evidence" value="ECO:0007669"/>
    <property type="project" value="UniProtKB-KW"/>
</dbReference>
<comment type="similarity">
    <text evidence="7 10">Belongs to the fluoride channel Fluc/FEX (TC 1.A.43) family.</text>
</comment>
<dbReference type="Proteomes" id="UP000286268">
    <property type="component" value="Chromosome"/>
</dbReference>
<keyword evidence="12" id="KW-1185">Reference proteome</keyword>
<evidence type="ECO:0000256" key="2">
    <source>
        <dbReference type="ARBA" id="ARBA00022475"/>
    </source>
</evidence>
<dbReference type="HAMAP" id="MF_00454">
    <property type="entry name" value="FluC"/>
    <property type="match status" value="1"/>
</dbReference>
<keyword evidence="6 10" id="KW-0407">Ion channel</keyword>
<comment type="subcellular location">
    <subcellularLocation>
        <location evidence="1 10">Cell membrane</location>
        <topology evidence="1 10">Multi-pass membrane protein</topology>
    </subcellularLocation>
</comment>
<dbReference type="OrthoDB" id="9815830at2"/>
<dbReference type="KEGG" id="cmah:C1I91_18350"/>
<dbReference type="RefSeq" id="WP_128214172.1">
    <property type="nucleotide sequence ID" value="NZ_CP025746.1"/>
</dbReference>
<evidence type="ECO:0000256" key="6">
    <source>
        <dbReference type="ARBA" id="ARBA00023303"/>
    </source>
</evidence>
<keyword evidence="3 10" id="KW-0812">Transmembrane</keyword>
<dbReference type="GO" id="GO:0062054">
    <property type="term" value="F:fluoride channel activity"/>
    <property type="evidence" value="ECO:0007669"/>
    <property type="project" value="UniProtKB-UniRule"/>
</dbReference>
<gene>
    <name evidence="10 11" type="primary">crcB</name>
    <name evidence="10" type="synonym">fluC</name>
    <name evidence="11" type="ORF">C1I91_18350</name>
</gene>
<evidence type="ECO:0000256" key="9">
    <source>
        <dbReference type="ARBA" id="ARBA00049940"/>
    </source>
</evidence>
<evidence type="ECO:0000313" key="12">
    <source>
        <dbReference type="Proteomes" id="UP000286268"/>
    </source>
</evidence>
<keyword evidence="10" id="KW-0479">Metal-binding</keyword>
<keyword evidence="10" id="KW-0813">Transport</keyword>
<dbReference type="Pfam" id="PF02537">
    <property type="entry name" value="CRCB"/>
    <property type="match status" value="1"/>
</dbReference>
<feature type="transmembrane region" description="Helical" evidence="10">
    <location>
        <begin position="5"/>
        <end position="21"/>
    </location>
</feature>
<sequence>MKKYVYIGIGGFLGAILRYIIKNEPIYNYKEKIPLNTFIINITGSLILAFILSISYARWKYSENLKLGITTGFLGAFTTFSTMCKETVTLFIEGYYFSAISYVGFSVLAGIALAYFASVLSNNFVNRNYKEDDDEDLDERIKAQGGGF</sequence>
<proteinExistence type="inferred from homology"/>
<evidence type="ECO:0000256" key="8">
    <source>
        <dbReference type="ARBA" id="ARBA00035585"/>
    </source>
</evidence>
<name>A0A410DWI3_9CLOT</name>
<dbReference type="InterPro" id="IPR003691">
    <property type="entry name" value="FluC"/>
</dbReference>
<evidence type="ECO:0000256" key="10">
    <source>
        <dbReference type="HAMAP-Rule" id="MF_00454"/>
    </source>
</evidence>
<dbReference type="PANTHER" id="PTHR28259:SF1">
    <property type="entry name" value="FLUORIDE EXPORT PROTEIN 1-RELATED"/>
    <property type="match status" value="1"/>
</dbReference>
<evidence type="ECO:0000256" key="4">
    <source>
        <dbReference type="ARBA" id="ARBA00022989"/>
    </source>
</evidence>
<evidence type="ECO:0000256" key="3">
    <source>
        <dbReference type="ARBA" id="ARBA00022692"/>
    </source>
</evidence>